<organism evidence="1">
    <name type="scientific">Arundo donax</name>
    <name type="common">Giant reed</name>
    <name type="synonym">Donax arundinaceus</name>
    <dbReference type="NCBI Taxonomy" id="35708"/>
    <lineage>
        <taxon>Eukaryota</taxon>
        <taxon>Viridiplantae</taxon>
        <taxon>Streptophyta</taxon>
        <taxon>Embryophyta</taxon>
        <taxon>Tracheophyta</taxon>
        <taxon>Spermatophyta</taxon>
        <taxon>Magnoliopsida</taxon>
        <taxon>Liliopsida</taxon>
        <taxon>Poales</taxon>
        <taxon>Poaceae</taxon>
        <taxon>PACMAD clade</taxon>
        <taxon>Arundinoideae</taxon>
        <taxon>Arundineae</taxon>
        <taxon>Arundo</taxon>
    </lineage>
</organism>
<dbReference type="EMBL" id="GBRH01205412">
    <property type="protein sequence ID" value="JAD92483.1"/>
    <property type="molecule type" value="Transcribed_RNA"/>
</dbReference>
<reference evidence="1" key="2">
    <citation type="journal article" date="2015" name="Data Brief">
        <title>Shoot transcriptome of the giant reed, Arundo donax.</title>
        <authorList>
            <person name="Barrero R.A."/>
            <person name="Guerrero F.D."/>
            <person name="Moolhuijzen P."/>
            <person name="Goolsby J.A."/>
            <person name="Tidwell J."/>
            <person name="Bellgard S.E."/>
            <person name="Bellgard M.I."/>
        </authorList>
    </citation>
    <scope>NUCLEOTIDE SEQUENCE</scope>
    <source>
        <tissue evidence="1">Shoot tissue taken approximately 20 cm above the soil surface</tissue>
    </source>
</reference>
<reference evidence="1" key="1">
    <citation type="submission" date="2014-09" db="EMBL/GenBank/DDBJ databases">
        <authorList>
            <person name="Magalhaes I.L.F."/>
            <person name="Oliveira U."/>
            <person name="Santos F.R."/>
            <person name="Vidigal T.H.D.A."/>
            <person name="Brescovit A.D."/>
            <person name="Santos A.J."/>
        </authorList>
    </citation>
    <scope>NUCLEOTIDE SEQUENCE</scope>
    <source>
        <tissue evidence="1">Shoot tissue taken approximately 20 cm above the soil surface</tissue>
    </source>
</reference>
<evidence type="ECO:0000313" key="1">
    <source>
        <dbReference type="EMBL" id="JAD92483.1"/>
    </source>
</evidence>
<proteinExistence type="predicted"/>
<protein>
    <submittedName>
        <fullName evidence="1">Uncharacterized protein</fullName>
    </submittedName>
</protein>
<name>A0A0A9E0H4_ARUDO</name>
<accession>A0A0A9E0H4</accession>
<sequence>MHKFSQKNVYFFVSIYSKRCECLPARNTKVSFQL</sequence>
<dbReference type="AlphaFoldDB" id="A0A0A9E0H4"/>